<dbReference type="STRING" id="638301.HMPREF0444_0400"/>
<dbReference type="PANTHER" id="PTHR33843">
    <property type="entry name" value="ASCORBATE-SPECIFIC PTS SYSTEM EIIC COMPONENT"/>
    <property type="match status" value="1"/>
</dbReference>
<comment type="caution">
    <text evidence="15">The sequence shown here is derived from an EMBL/GenBank/DDBJ whole genome shotgun (WGS) entry which is preliminary data.</text>
</comment>
<keyword evidence="3" id="KW-0813">Transport</keyword>
<feature type="transmembrane region" description="Helical" evidence="14">
    <location>
        <begin position="289"/>
        <end position="315"/>
    </location>
</feature>
<evidence type="ECO:0000256" key="12">
    <source>
        <dbReference type="ARBA" id="ARBA00039702"/>
    </source>
</evidence>
<comment type="function">
    <text evidence="10">The phosphoenolpyruvate-dependent sugar phosphotransferase system (sugar PTS), a major carbohydrate active transport system, catalyzes the phosphorylation of incoming sugar substrates concomitantly with their translocation across the cell membrane. The enzyme II UlaABC PTS system is involved in ascorbate transport.</text>
</comment>
<organism evidence="15 16">
    <name type="scientific">Granulicatella adiacens ATCC 49175</name>
    <dbReference type="NCBI Taxonomy" id="638301"/>
    <lineage>
        <taxon>Bacteria</taxon>
        <taxon>Bacillati</taxon>
        <taxon>Bacillota</taxon>
        <taxon>Bacilli</taxon>
        <taxon>Lactobacillales</taxon>
        <taxon>Carnobacteriaceae</taxon>
        <taxon>Granulicatella</taxon>
    </lineage>
</organism>
<proteinExistence type="inferred from homology"/>
<evidence type="ECO:0000313" key="15">
    <source>
        <dbReference type="EMBL" id="EEW37887.1"/>
    </source>
</evidence>
<keyword evidence="6" id="KW-0598">Phosphotransferase system</keyword>
<evidence type="ECO:0000256" key="7">
    <source>
        <dbReference type="ARBA" id="ARBA00022692"/>
    </source>
</evidence>
<keyword evidence="4" id="KW-1003">Cell membrane</keyword>
<dbReference type="NCBIfam" id="NF006923">
    <property type="entry name" value="PRK09410.2-1"/>
    <property type="match status" value="1"/>
</dbReference>
<evidence type="ECO:0000256" key="14">
    <source>
        <dbReference type="SAM" id="Phobius"/>
    </source>
</evidence>
<comment type="subcellular location">
    <subcellularLocation>
        <location evidence="1">Cell membrane</location>
        <topology evidence="1">Multi-pass membrane protein</topology>
    </subcellularLocation>
</comment>
<keyword evidence="8 14" id="KW-1133">Transmembrane helix</keyword>
<evidence type="ECO:0000256" key="11">
    <source>
        <dbReference type="ARBA" id="ARBA00038218"/>
    </source>
</evidence>
<dbReference type="HOGENOM" id="CLU_031784_1_0_9"/>
<dbReference type="PANTHER" id="PTHR33843:SF4">
    <property type="entry name" value="ASCORBATE-SPECIFIC PTS SYSTEM EIIC COMPONENT"/>
    <property type="match status" value="1"/>
</dbReference>
<evidence type="ECO:0000256" key="6">
    <source>
        <dbReference type="ARBA" id="ARBA00022683"/>
    </source>
</evidence>
<dbReference type="Pfam" id="PF03611">
    <property type="entry name" value="EIIC-GAT"/>
    <property type="match status" value="1"/>
</dbReference>
<comment type="subunit">
    <text evidence="2">Homodimer.</text>
</comment>
<evidence type="ECO:0000256" key="5">
    <source>
        <dbReference type="ARBA" id="ARBA00022597"/>
    </source>
</evidence>
<dbReference type="EMBL" id="ACKZ01000009">
    <property type="protein sequence ID" value="EEW37887.1"/>
    <property type="molecule type" value="Genomic_DNA"/>
</dbReference>
<dbReference type="GO" id="GO:0009401">
    <property type="term" value="P:phosphoenolpyruvate-dependent sugar phosphotransferase system"/>
    <property type="evidence" value="ECO:0007669"/>
    <property type="project" value="UniProtKB-KW"/>
</dbReference>
<protein>
    <recommendedName>
        <fullName evidence="12">Ascorbate-specific PTS system EIIC component</fullName>
    </recommendedName>
    <alternativeName>
        <fullName evidence="13">Ascorbate-specific permease IIC component UlaA</fullName>
    </alternativeName>
</protein>
<evidence type="ECO:0000256" key="9">
    <source>
        <dbReference type="ARBA" id="ARBA00023136"/>
    </source>
</evidence>
<dbReference type="InterPro" id="IPR004703">
    <property type="entry name" value="PTS_sugar-sp_permease"/>
</dbReference>
<feature type="transmembrane region" description="Helical" evidence="14">
    <location>
        <begin position="162"/>
        <end position="184"/>
    </location>
</feature>
<evidence type="ECO:0000256" key="1">
    <source>
        <dbReference type="ARBA" id="ARBA00004651"/>
    </source>
</evidence>
<evidence type="ECO:0000256" key="8">
    <source>
        <dbReference type="ARBA" id="ARBA00022989"/>
    </source>
</evidence>
<feature type="transmembrane region" description="Helical" evidence="14">
    <location>
        <begin position="407"/>
        <end position="432"/>
    </location>
</feature>
<name>C8NEQ5_9LACT</name>
<dbReference type="Proteomes" id="UP000005926">
    <property type="component" value="Unassembled WGS sequence"/>
</dbReference>
<sequence length="498" mass="54103">MEFLFSFWQFFYANIFTKPQYFVGLIVLVGYLLLGRKWYDALAGFIKAVVGYMILNVAAGGLVSNFRPVLAALGDRFGLQAAVIDPYFGQAAAEAALKSAGHATGLTVQVLLVAFLTNLVLVIFRKLTKVRTVFITGHIMVQQSATATWLMALALGDNVNQLQFVILLGIVLGVYWAVAANLTVEATQELTEGGGFAIGHQQMFGVWLVDKLAPKFSGKNDKKIENLELPGFLSIFKESIVATSILMIVFFGAILLVLGKDYLVGVNGQELTVAASKFKMTTLKATDDFFFYILQTALTFTVYVQILQLGVRLFVAELSEAFQGISNKLLPGSMPAVDCAAVYGFGSPNAVTVGFLFGVLGQIVAILGLIVFKSPVLIITGFVPVFFDNATFAVYANHKGGLRAASILSFLSGLIQVLGGAVAAGAFGLAAYGGWHGNFDWDTIWVGFGFLMQNFQYIGLGIVLIILLAIPQLQYSKNKEHYFTIAEDYETYLESKQN</sequence>
<dbReference type="AlphaFoldDB" id="C8NEQ5"/>
<feature type="transmembrane region" description="Helical" evidence="14">
    <location>
        <begin position="240"/>
        <end position="258"/>
    </location>
</feature>
<keyword evidence="9 14" id="KW-0472">Membrane</keyword>
<dbReference type="eggNOG" id="COG3037">
    <property type="taxonomic scope" value="Bacteria"/>
</dbReference>
<reference evidence="15 16" key="1">
    <citation type="submission" date="2009-08" db="EMBL/GenBank/DDBJ databases">
        <authorList>
            <person name="Muzny D."/>
            <person name="Qin X."/>
            <person name="Deng J."/>
            <person name="Jiang H."/>
            <person name="Liu Y."/>
            <person name="Qu J."/>
            <person name="Song X.-Z."/>
            <person name="Zhang L."/>
            <person name="Thornton R."/>
            <person name="Coyle M."/>
            <person name="Francisco L."/>
            <person name="Jackson L."/>
            <person name="Javaid M."/>
            <person name="Korchina V."/>
            <person name="Kovar C."/>
            <person name="Mata R."/>
            <person name="Mathew T."/>
            <person name="Ngo R."/>
            <person name="Nguyen L."/>
            <person name="Nguyen N."/>
            <person name="Okwuonu G."/>
            <person name="Ongeri F."/>
            <person name="Pham C."/>
            <person name="Simmons D."/>
            <person name="Wilczek-Boney K."/>
            <person name="Hale W."/>
            <person name="Jakkamsetti A."/>
            <person name="Pham P."/>
            <person name="Ruth R."/>
            <person name="San Lucas F."/>
            <person name="Warren J."/>
            <person name="Zhang J."/>
            <person name="Zhao Z."/>
            <person name="Zhou C."/>
            <person name="Zhu D."/>
            <person name="Lee S."/>
            <person name="Bess C."/>
            <person name="Blankenburg K."/>
            <person name="Forbes L."/>
            <person name="Fu Q."/>
            <person name="Gubbala S."/>
            <person name="Hirani K."/>
            <person name="Jayaseelan J.C."/>
            <person name="Lara F."/>
            <person name="Munidasa M."/>
            <person name="Palculict T."/>
            <person name="Patil S."/>
            <person name="Pu L.-L."/>
            <person name="Saada N."/>
            <person name="Tang L."/>
            <person name="Weissenberger G."/>
            <person name="Zhu Y."/>
            <person name="Hemphill L."/>
            <person name="Shang Y."/>
            <person name="Youmans B."/>
            <person name="Ayvaz T."/>
            <person name="Ross M."/>
            <person name="Santibanez J."/>
            <person name="Aqrawi P."/>
            <person name="Gross S."/>
            <person name="Joshi V."/>
            <person name="Fowler G."/>
            <person name="Nazareth L."/>
            <person name="Reid J."/>
            <person name="Worley K."/>
            <person name="Petrosino J."/>
            <person name="Highlander S."/>
            <person name="Gibbs R."/>
        </authorList>
    </citation>
    <scope>NUCLEOTIDE SEQUENCE [LARGE SCALE GENOMIC DNA]</scope>
    <source>
        <strain evidence="15 16">ATCC 49175</strain>
    </source>
</reference>
<dbReference type="GeneID" id="78413267"/>
<feature type="transmembrane region" description="Helical" evidence="14">
    <location>
        <begin position="12"/>
        <end position="34"/>
    </location>
</feature>
<gene>
    <name evidence="15" type="ORF">HMPREF0444_0400</name>
</gene>
<evidence type="ECO:0000256" key="3">
    <source>
        <dbReference type="ARBA" id="ARBA00022448"/>
    </source>
</evidence>
<evidence type="ECO:0000256" key="13">
    <source>
        <dbReference type="ARBA" id="ARBA00042859"/>
    </source>
</evidence>
<keyword evidence="7 14" id="KW-0812">Transmembrane</keyword>
<accession>C8NEQ5</accession>
<evidence type="ECO:0000313" key="16">
    <source>
        <dbReference type="Proteomes" id="UP000005926"/>
    </source>
</evidence>
<evidence type="ECO:0000256" key="2">
    <source>
        <dbReference type="ARBA" id="ARBA00011738"/>
    </source>
</evidence>
<feature type="transmembrane region" description="Helical" evidence="14">
    <location>
        <begin position="106"/>
        <end position="124"/>
    </location>
</feature>
<comment type="similarity">
    <text evidence="11">Belongs to the UlaA family.</text>
</comment>
<keyword evidence="16" id="KW-1185">Reference proteome</keyword>
<dbReference type="GO" id="GO:0005886">
    <property type="term" value="C:plasma membrane"/>
    <property type="evidence" value="ECO:0007669"/>
    <property type="project" value="UniProtKB-SubCell"/>
</dbReference>
<keyword evidence="5" id="KW-0762">Sugar transport</keyword>
<evidence type="ECO:0000256" key="10">
    <source>
        <dbReference type="ARBA" id="ARBA00037387"/>
    </source>
</evidence>
<feature type="transmembrane region" description="Helical" evidence="14">
    <location>
        <begin position="444"/>
        <end position="470"/>
    </location>
</feature>
<dbReference type="InterPro" id="IPR051562">
    <property type="entry name" value="Ascorbate-PTS_EIIC"/>
</dbReference>
<feature type="transmembrane region" description="Helical" evidence="14">
    <location>
        <begin position="350"/>
        <end position="370"/>
    </location>
</feature>
<evidence type="ECO:0000256" key="4">
    <source>
        <dbReference type="ARBA" id="ARBA00022475"/>
    </source>
</evidence>
<feature type="transmembrane region" description="Helical" evidence="14">
    <location>
        <begin position="41"/>
        <end position="63"/>
    </location>
</feature>
<dbReference type="RefSeq" id="WP_005605473.1">
    <property type="nucleotide sequence ID" value="NZ_CP102283.1"/>
</dbReference>